<sequence>MANSLSKRRTNKRSSLHNSSSSPSPPPTMTKRYFLLSLCFLLSVFFILFITLKLPKKTTSIQPFPSSHISSIQVVNQFPHDPNAFTQGLLYAGNDTLFESTGLYGQSSIRKVVIRTGKVEVLQEMDSSDFGEGLTLLGDRLFQVTWKKKNGFIYDRYNLSKFEKFSHQMRDGWGLATDGKVLFGSDGSSTLYHLSPQTFKVIEKAIVKYHGYEVHNLNELEYTDCIARISPKDGIVLGWILLPTLREQLFQAGNREIDVLNGIAWDSEKNRLFVTGKLWPKLYEIKLHPVGDPFHGSIEQLCLRGQAFRFCRTIV</sequence>
<dbReference type="AlphaFoldDB" id="A0A835IH15"/>
<evidence type="ECO:0000256" key="2">
    <source>
        <dbReference type="SAM" id="Phobius"/>
    </source>
</evidence>
<comment type="caution">
    <text evidence="3">The sequence shown here is derived from an EMBL/GenBank/DDBJ whole genome shotgun (WGS) entry which is preliminary data.</text>
</comment>
<dbReference type="Proteomes" id="UP000631114">
    <property type="component" value="Unassembled WGS sequence"/>
</dbReference>
<dbReference type="InterPro" id="IPR007788">
    <property type="entry name" value="QCT"/>
</dbReference>
<dbReference type="PANTHER" id="PTHR31270:SF1">
    <property type="entry name" value="GLUTAMINYL-PEPTIDE CYCLOTRANSFERASE"/>
    <property type="match status" value="1"/>
</dbReference>
<dbReference type="GO" id="GO:0016603">
    <property type="term" value="F:glutaminyl-peptide cyclotransferase activity"/>
    <property type="evidence" value="ECO:0007669"/>
    <property type="project" value="InterPro"/>
</dbReference>
<keyword evidence="4" id="KW-1185">Reference proteome</keyword>
<feature type="compositionally biased region" description="Basic residues" evidence="1">
    <location>
        <begin position="1"/>
        <end position="15"/>
    </location>
</feature>
<dbReference type="Pfam" id="PF05096">
    <property type="entry name" value="Glu_cyclase_2"/>
    <property type="match status" value="1"/>
</dbReference>
<accession>A0A835IH15</accession>
<gene>
    <name evidence="3" type="ORF">IFM89_024657</name>
</gene>
<reference evidence="3 4" key="1">
    <citation type="submission" date="2020-10" db="EMBL/GenBank/DDBJ databases">
        <title>The Coptis chinensis genome and diversification of protoberbering-type alkaloids.</title>
        <authorList>
            <person name="Wang B."/>
            <person name="Shu S."/>
            <person name="Song C."/>
            <person name="Liu Y."/>
        </authorList>
    </citation>
    <scope>NUCLEOTIDE SEQUENCE [LARGE SCALE GENOMIC DNA]</scope>
    <source>
        <strain evidence="3">HL-2020</strain>
        <tissue evidence="3">Leaf</tissue>
    </source>
</reference>
<protein>
    <recommendedName>
        <fullName evidence="5">Glutaminyl-peptide cyclotransferase</fullName>
    </recommendedName>
</protein>
<feature type="transmembrane region" description="Helical" evidence="2">
    <location>
        <begin position="33"/>
        <end position="52"/>
    </location>
</feature>
<evidence type="ECO:0000313" key="4">
    <source>
        <dbReference type="Proteomes" id="UP000631114"/>
    </source>
</evidence>
<organism evidence="3 4">
    <name type="scientific">Coptis chinensis</name>
    <dbReference type="NCBI Taxonomy" id="261450"/>
    <lineage>
        <taxon>Eukaryota</taxon>
        <taxon>Viridiplantae</taxon>
        <taxon>Streptophyta</taxon>
        <taxon>Embryophyta</taxon>
        <taxon>Tracheophyta</taxon>
        <taxon>Spermatophyta</taxon>
        <taxon>Magnoliopsida</taxon>
        <taxon>Ranunculales</taxon>
        <taxon>Ranunculaceae</taxon>
        <taxon>Coptidoideae</taxon>
        <taxon>Coptis</taxon>
    </lineage>
</organism>
<proteinExistence type="predicted"/>
<evidence type="ECO:0000256" key="1">
    <source>
        <dbReference type="SAM" id="MobiDB-lite"/>
    </source>
</evidence>
<evidence type="ECO:0008006" key="5">
    <source>
        <dbReference type="Google" id="ProtNLM"/>
    </source>
</evidence>
<dbReference type="OrthoDB" id="409395at2759"/>
<dbReference type="SUPFAM" id="SSF63825">
    <property type="entry name" value="YWTD domain"/>
    <property type="match status" value="1"/>
</dbReference>
<dbReference type="EMBL" id="JADFTS010000003">
    <property type="protein sequence ID" value="KAF9615568.1"/>
    <property type="molecule type" value="Genomic_DNA"/>
</dbReference>
<dbReference type="PANTHER" id="PTHR31270">
    <property type="entry name" value="GLUTAMINYL-PEPTIDE CYCLOTRANSFERASE"/>
    <property type="match status" value="1"/>
</dbReference>
<keyword evidence="2" id="KW-1133">Transmembrane helix</keyword>
<feature type="region of interest" description="Disordered" evidence="1">
    <location>
        <begin position="1"/>
        <end position="26"/>
    </location>
</feature>
<keyword evidence="2" id="KW-0472">Membrane</keyword>
<keyword evidence="2" id="KW-0812">Transmembrane</keyword>
<evidence type="ECO:0000313" key="3">
    <source>
        <dbReference type="EMBL" id="KAF9615568.1"/>
    </source>
</evidence>
<name>A0A835IH15_9MAGN</name>